<evidence type="ECO:0000256" key="1">
    <source>
        <dbReference type="SAM" id="MobiDB-lite"/>
    </source>
</evidence>
<protein>
    <submittedName>
        <fullName evidence="5">Rab-GAP TBC domain-containing protein</fullName>
    </submittedName>
</protein>
<dbReference type="WBParaSite" id="DME_0000378001-mRNA-1">
    <property type="protein sequence ID" value="DME_0000378001-mRNA-1"/>
    <property type="gene ID" value="DME_0000378001"/>
</dbReference>
<evidence type="ECO:0000313" key="5">
    <source>
        <dbReference type="WBParaSite" id="DME_0000378001-mRNA-1"/>
    </source>
</evidence>
<accession>A0A0N4U9K8</accession>
<sequence>MSRITDGTSWLSLGSKSSPYNVIFNSLNRHIHPVSFHSPFPDLYLLYEEASNTQDVLTFMLWKLWIVASDSCIQYFLMAWKWLTFGDGERCILLLIALTKSGSIKSLANYGAIATQFVATCLQVYRQLYAPNPFASETDEDIQKYMKEVESKTPRPGSVSDNTTNGRTAASSPPPFETDSPSAETISLMQAARQHRSRMITAGASSIDEETALNTIPDMDNSHIGRLTLETTFDESDMPQSRIVCSTPVASIHSDRMCGGSWSTAV</sequence>
<dbReference type="Proteomes" id="UP000038040">
    <property type="component" value="Unplaced"/>
</dbReference>
<dbReference type="EMBL" id="UYYG01001163">
    <property type="protein sequence ID" value="VDN57812.1"/>
    <property type="molecule type" value="Genomic_DNA"/>
</dbReference>
<name>A0A0N4U9K8_DRAME</name>
<dbReference type="OrthoDB" id="3238794at2759"/>
<feature type="compositionally biased region" description="Polar residues" evidence="1">
    <location>
        <begin position="159"/>
        <end position="171"/>
    </location>
</feature>
<dbReference type="AlphaFoldDB" id="A0A0N4U9K8"/>
<reference evidence="2 4" key="2">
    <citation type="submission" date="2018-11" db="EMBL/GenBank/DDBJ databases">
        <authorList>
            <consortium name="Pathogen Informatics"/>
        </authorList>
    </citation>
    <scope>NUCLEOTIDE SEQUENCE [LARGE SCALE GENOMIC DNA]</scope>
</reference>
<dbReference type="Proteomes" id="UP000274756">
    <property type="component" value="Unassembled WGS sequence"/>
</dbReference>
<gene>
    <name evidence="2" type="ORF">DME_LOCUS7785</name>
</gene>
<dbReference type="STRING" id="318479.A0A0N4U9K8"/>
<evidence type="ECO:0000313" key="3">
    <source>
        <dbReference type="Proteomes" id="UP000038040"/>
    </source>
</evidence>
<keyword evidence="4" id="KW-1185">Reference proteome</keyword>
<proteinExistence type="predicted"/>
<feature type="region of interest" description="Disordered" evidence="1">
    <location>
        <begin position="148"/>
        <end position="181"/>
    </location>
</feature>
<reference evidence="5" key="1">
    <citation type="submission" date="2017-02" db="UniProtKB">
        <authorList>
            <consortium name="WormBaseParasite"/>
        </authorList>
    </citation>
    <scope>IDENTIFICATION</scope>
</reference>
<evidence type="ECO:0000313" key="2">
    <source>
        <dbReference type="EMBL" id="VDN57812.1"/>
    </source>
</evidence>
<evidence type="ECO:0000313" key="4">
    <source>
        <dbReference type="Proteomes" id="UP000274756"/>
    </source>
</evidence>
<organism evidence="3 5">
    <name type="scientific">Dracunculus medinensis</name>
    <name type="common">Guinea worm</name>
    <dbReference type="NCBI Taxonomy" id="318479"/>
    <lineage>
        <taxon>Eukaryota</taxon>
        <taxon>Metazoa</taxon>
        <taxon>Ecdysozoa</taxon>
        <taxon>Nematoda</taxon>
        <taxon>Chromadorea</taxon>
        <taxon>Rhabditida</taxon>
        <taxon>Spirurina</taxon>
        <taxon>Dracunculoidea</taxon>
        <taxon>Dracunculidae</taxon>
        <taxon>Dracunculus</taxon>
    </lineage>
</organism>